<keyword evidence="2" id="KW-1185">Reference proteome</keyword>
<accession>A0ABR9E3K2</accession>
<evidence type="ECO:0000313" key="1">
    <source>
        <dbReference type="EMBL" id="MBE0361033.1"/>
    </source>
</evidence>
<name>A0ABR9E3K2_9GAMM</name>
<comment type="caution">
    <text evidence="1">The sequence shown here is derived from an EMBL/GenBank/DDBJ whole genome shotgun (WGS) entry which is preliminary data.</text>
</comment>
<dbReference type="Proteomes" id="UP000648482">
    <property type="component" value="Unassembled WGS sequence"/>
</dbReference>
<gene>
    <name evidence="1" type="ORF">PALI_a3126</name>
</gene>
<sequence length="49" mass="5540">MANKEKSTFSFIHHKLDKSSNENAMRLSNIIIILSLDLPSTLNLAMKHS</sequence>
<dbReference type="RefSeq" id="WP_171037549.1">
    <property type="nucleotide sequence ID" value="NZ_AQGU01000028.1"/>
</dbReference>
<dbReference type="EMBL" id="AQGU01000028">
    <property type="protein sequence ID" value="MBE0361033.1"/>
    <property type="molecule type" value="Genomic_DNA"/>
</dbReference>
<protein>
    <submittedName>
        <fullName evidence="1">Uncharacterized protein</fullName>
    </submittedName>
</protein>
<evidence type="ECO:0000313" key="2">
    <source>
        <dbReference type="Proteomes" id="UP000648482"/>
    </source>
</evidence>
<proteinExistence type="predicted"/>
<reference evidence="1 2" key="1">
    <citation type="submission" date="2015-06" db="EMBL/GenBank/DDBJ databases">
        <title>Genome sequence of Pseudoalteromonas aliena.</title>
        <authorList>
            <person name="Xie B.-B."/>
            <person name="Rong J.-C."/>
            <person name="Qin Q.-L."/>
            <person name="Zhang Y.-Z."/>
        </authorList>
    </citation>
    <scope>NUCLEOTIDE SEQUENCE [LARGE SCALE GENOMIC DNA]</scope>
    <source>
        <strain evidence="1 2">SW19</strain>
    </source>
</reference>
<organism evidence="1 2">
    <name type="scientific">Pseudoalteromonas aliena SW19</name>
    <dbReference type="NCBI Taxonomy" id="1314866"/>
    <lineage>
        <taxon>Bacteria</taxon>
        <taxon>Pseudomonadati</taxon>
        <taxon>Pseudomonadota</taxon>
        <taxon>Gammaproteobacteria</taxon>
        <taxon>Alteromonadales</taxon>
        <taxon>Pseudoalteromonadaceae</taxon>
        <taxon>Pseudoalteromonas</taxon>
    </lineage>
</organism>